<dbReference type="InterPro" id="IPR035965">
    <property type="entry name" value="PAS-like_dom_sf"/>
</dbReference>
<feature type="coiled-coil region" evidence="1">
    <location>
        <begin position="977"/>
        <end position="1007"/>
    </location>
</feature>
<feature type="transmembrane region" description="Helical" evidence="2">
    <location>
        <begin position="247"/>
        <end position="264"/>
    </location>
</feature>
<dbReference type="HOGENOM" id="CLU_001391_0_0_1"/>
<dbReference type="PANTHER" id="PTHR31600">
    <property type="entry name" value="TINY MACROCYSTS PROTEIN B-RELATED"/>
    <property type="match status" value="1"/>
</dbReference>
<keyword evidence="2" id="KW-0472">Membrane</keyword>
<dbReference type="InterPro" id="IPR057352">
    <property type="entry name" value="TPR_TmcB/C"/>
</dbReference>
<reference evidence="5" key="1">
    <citation type="journal article" date="2006" name="PLoS Biol.">
        <title>Macronuclear genome sequence of the ciliate Tetrahymena thermophila, a model eukaryote.</title>
        <authorList>
            <person name="Eisen J.A."/>
            <person name="Coyne R.S."/>
            <person name="Wu M."/>
            <person name="Wu D."/>
            <person name="Thiagarajan M."/>
            <person name="Wortman J.R."/>
            <person name="Badger J.H."/>
            <person name="Ren Q."/>
            <person name="Amedeo P."/>
            <person name="Jones K.M."/>
            <person name="Tallon L.J."/>
            <person name="Delcher A.L."/>
            <person name="Salzberg S.L."/>
            <person name="Silva J.C."/>
            <person name="Haas B.J."/>
            <person name="Majoros W.H."/>
            <person name="Farzad M."/>
            <person name="Carlton J.M."/>
            <person name="Smith R.K. Jr."/>
            <person name="Garg J."/>
            <person name="Pearlman R.E."/>
            <person name="Karrer K.M."/>
            <person name="Sun L."/>
            <person name="Manning G."/>
            <person name="Elde N.C."/>
            <person name="Turkewitz A.P."/>
            <person name="Asai D.J."/>
            <person name="Wilkes D.E."/>
            <person name="Wang Y."/>
            <person name="Cai H."/>
            <person name="Collins K."/>
            <person name="Stewart B.A."/>
            <person name="Lee S.R."/>
            <person name="Wilamowska K."/>
            <person name="Weinberg Z."/>
            <person name="Ruzzo W.L."/>
            <person name="Wloga D."/>
            <person name="Gaertig J."/>
            <person name="Frankel J."/>
            <person name="Tsao C.-C."/>
            <person name="Gorovsky M.A."/>
            <person name="Keeling P.J."/>
            <person name="Waller R.F."/>
            <person name="Patron N.J."/>
            <person name="Cherry J.M."/>
            <person name="Stover N.A."/>
            <person name="Krieger C.J."/>
            <person name="del Toro C."/>
            <person name="Ryder H.F."/>
            <person name="Williamson S.C."/>
            <person name="Barbeau R.A."/>
            <person name="Hamilton E.P."/>
            <person name="Orias E."/>
        </authorList>
    </citation>
    <scope>NUCLEOTIDE SEQUENCE [LARGE SCALE GENOMIC DNA]</scope>
    <source>
        <strain evidence="5">SB210</strain>
    </source>
</reference>
<dbReference type="KEGG" id="tet:TTHERM_01093520"/>
<evidence type="ECO:0000259" key="3">
    <source>
        <dbReference type="Pfam" id="PF25474"/>
    </source>
</evidence>
<evidence type="ECO:0000313" key="5">
    <source>
        <dbReference type="Proteomes" id="UP000009168"/>
    </source>
</evidence>
<dbReference type="PANTHER" id="PTHR31600:SF2">
    <property type="entry name" value="GAMETE ENRICHED GENE 10 PROTEIN-RELATED"/>
    <property type="match status" value="1"/>
</dbReference>
<gene>
    <name evidence="4" type="ORF">TTHERM_01093520</name>
</gene>
<keyword evidence="1" id="KW-0175">Coiled coil</keyword>
<feature type="transmembrane region" description="Helical" evidence="2">
    <location>
        <begin position="40"/>
        <end position="59"/>
    </location>
</feature>
<protein>
    <submittedName>
        <fullName evidence="4">PAS domain S-box protein</fullName>
    </submittedName>
</protein>
<feature type="transmembrane region" description="Helical" evidence="2">
    <location>
        <begin position="285"/>
        <end position="303"/>
    </location>
</feature>
<feature type="transmembrane region" description="Helical" evidence="2">
    <location>
        <begin position="1249"/>
        <end position="1274"/>
    </location>
</feature>
<dbReference type="eggNOG" id="ENOG502SJZD">
    <property type="taxonomic scope" value="Eukaryota"/>
</dbReference>
<feature type="transmembrane region" description="Helical" evidence="2">
    <location>
        <begin position="127"/>
        <end position="147"/>
    </location>
</feature>
<dbReference type="RefSeq" id="XP_001030349.2">
    <property type="nucleotide sequence ID" value="XM_001030349.2"/>
</dbReference>
<keyword evidence="2" id="KW-0812">Transmembrane</keyword>
<evidence type="ECO:0000313" key="4">
    <source>
        <dbReference type="EMBL" id="EAR82686.2"/>
    </source>
</evidence>
<sequence length="1782" mass="207135">MNSIQYDDEKSALEKMQSSLRNVIFEVLYYVINQTEQFSILIYIIFVLIETFQILYWYFTTDIVNLWIVMSVADDLQKFFSYFLLVPYFNSFSQMIVGMYVIIGIFGCLLILILYVSIKIKNGISGLSGALSIIKIFCQLSLSFLYLPMFDLFLSPMRCRMINGSETHKIFQDQQCYSGNNLLHSFFGLVSAIVLFCIVYLITLTNFESRYQPNRTLLKLSGREDVKLLFFKTILVVSFTFLDTTDLLILVIIFITLCTLDLFLTFNKSSNILNYMYNKVINSQIACIFWTTLILIFGQIMVFTNFRGVVYIWLIGLPFLVFIVFMRREYRYDLMMVDSNKFDSLNQAVSQILYLTRCLNYYNTDRNMAAILDGFVDYHRTICNRDDCPCQAKNMNQKKIKKFIKNARAGQFDDEIKEKFVVLVYLIERIFVLALTRFPGCTQLRVNHALFLLDKMKSTQQSLSELDIAQQEKPYLDEQFMIFRYKKLIEDSMLEARKNTNANQESANEITADNAMKEIMLNIEQSTMLHIDFWSQLSEDTPDLSRVYEIGIKLNYANNLVKESWKKQMKLNSDISPNQLRTYARYLLDVLNDKDQAYEVIQKLKSAQSTNVDRSKTTNNINEFQNESTGLISVSAEDVSFARISGLNQTAAMYFGYSKSELINRKVNLIMPQVFADHHDSFLEDYLHHLESKVLNRERLLFGKAKNGYIFPSYMYVRYVPSYIHGTQFIASIRIEKYFKLIGFMIITKGEFEIVNITSNCITLFDLSLGILNKKKPSITDLIPEFSLHTKEFQAKGGYDIHIDIGNSEEQQLYNVQIKEIVFRGGLGLQGYEVRFEKQVNENKQATDQMGNETLRQPEQNNNLLTTGRSKLNPQNINKFVLKYDYENHQFCGEYNANIIMSNVNNLNQNSSVKDSHIQHSPKEAATNNEIAINFSTYQIDQSNREKDKQDEEDMQKMNVEYAKGIRTVRLVRGQFLDVDEMRRDEMEDEEEEEEEHDKKFDNLKNDMIKGSKLDELENESSGPGESNAFKNKQKLVQFLSENKASQNNSLEVFKWSGVVLLVILGILAILNYVQSQSLFDSINSQYKVISQSNLRQADVQRILFKIANYELIRLGLLPPITDLTIDQTDLDNTINELQTLQQYIVDNSSNMGSAQKEFFNSATINLYNSQSGQISTQQTDMNQATYQYISKSLNLVNLKIPDYTSTLYPEIFFIEYNGLNDFQQSLFQSSNYYAQDLNSYISSKNSLFVTYLIVSIVVVVLSFICIAPIFSFVNKNQESVLKLFLEIPVAQVKLLFSRCEQFQNGMQMGEDDNVSEMDDLVVEDEDGGDYGIGRKRKKRKFKFESIEKRNFIIKFLLSLLLLESYFIATYFVSTSLQSSLSSLVTEFNYTCQAEPYYTYINNALRKFFIDQTFNINLGNGANLIQVALQQLNDINTNIHTEHAKNIGSHTSTYNNYFESINDLNACTVMESLNLQKATDCAKFAVGIVQEGMGPGTIRHFENIRYLITLYQNFANDASQTFPAEENKPDSNLIPVQGISDVRKLRIANILSINSAIEINTMQDMYIRNLQRYQQSDIFQLNNQSYNLYLLYGATSLYIYCILDSFSNKNYKGDCKDHSYVELNTLKNYCFSQSYQGLLKQIFENRVIIKLNNQYLYVYVCMIMCAYLFLFQLCYYLQNIITISLQIFFNQINFRKLNQIQKKQQNIYQKVINSQFCFKDQKCLLIIHDYLFIYLVCLFVYQEEKYLNLIEKQKRTLANQDDKQRIRIDNQLRGDSIKIKQI</sequence>
<dbReference type="Proteomes" id="UP000009168">
    <property type="component" value="Unassembled WGS sequence"/>
</dbReference>
<accession>Q22BP3</accession>
<dbReference type="EMBL" id="GG662340">
    <property type="protein sequence ID" value="EAR82686.2"/>
    <property type="molecule type" value="Genomic_DNA"/>
</dbReference>
<feature type="transmembrane region" description="Helical" evidence="2">
    <location>
        <begin position="182"/>
        <end position="204"/>
    </location>
</feature>
<dbReference type="InParanoid" id="Q22BP3"/>
<evidence type="ECO:0000256" key="2">
    <source>
        <dbReference type="SAM" id="Phobius"/>
    </source>
</evidence>
<keyword evidence="2" id="KW-1133">Transmembrane helix</keyword>
<organism evidence="4 5">
    <name type="scientific">Tetrahymena thermophila (strain SB210)</name>
    <dbReference type="NCBI Taxonomy" id="312017"/>
    <lineage>
        <taxon>Eukaryota</taxon>
        <taxon>Sar</taxon>
        <taxon>Alveolata</taxon>
        <taxon>Ciliophora</taxon>
        <taxon>Intramacronucleata</taxon>
        <taxon>Oligohymenophorea</taxon>
        <taxon>Hymenostomatida</taxon>
        <taxon>Tetrahymenina</taxon>
        <taxon>Tetrahymenidae</taxon>
        <taxon>Tetrahymena</taxon>
    </lineage>
</organism>
<feature type="transmembrane region" description="Helical" evidence="2">
    <location>
        <begin position="1352"/>
        <end position="1373"/>
    </location>
</feature>
<dbReference type="Pfam" id="PF25474">
    <property type="entry name" value="TPR_TmcB"/>
    <property type="match status" value="1"/>
</dbReference>
<feature type="domain" description="TmcB/TmcC TPR repeats" evidence="3">
    <location>
        <begin position="490"/>
        <end position="610"/>
    </location>
</feature>
<keyword evidence="5" id="KW-1185">Reference proteome</keyword>
<dbReference type="Gene3D" id="3.30.450.20">
    <property type="entry name" value="PAS domain"/>
    <property type="match status" value="1"/>
</dbReference>
<feature type="transmembrane region" description="Helical" evidence="2">
    <location>
        <begin position="309"/>
        <end position="326"/>
    </location>
</feature>
<dbReference type="InterPro" id="IPR052994">
    <property type="entry name" value="Tiny_macrocysts_regulators"/>
</dbReference>
<proteinExistence type="predicted"/>
<dbReference type="SUPFAM" id="SSF55785">
    <property type="entry name" value="PYP-like sensor domain (PAS domain)"/>
    <property type="match status" value="1"/>
</dbReference>
<name>Q22BP3_TETTS</name>
<feature type="transmembrane region" description="Helical" evidence="2">
    <location>
        <begin position="1656"/>
        <end position="1677"/>
    </location>
</feature>
<dbReference type="OrthoDB" id="297598at2759"/>
<evidence type="ECO:0000256" key="1">
    <source>
        <dbReference type="SAM" id="Coils"/>
    </source>
</evidence>
<feature type="transmembrane region" description="Helical" evidence="2">
    <location>
        <begin position="95"/>
        <end position="115"/>
    </location>
</feature>
<dbReference type="GeneID" id="7825177"/>